<dbReference type="Proteomes" id="UP000324800">
    <property type="component" value="Unassembled WGS sequence"/>
</dbReference>
<dbReference type="SUPFAM" id="SSF48371">
    <property type="entry name" value="ARM repeat"/>
    <property type="match status" value="1"/>
</dbReference>
<name>A0A5J4UMV6_9EUKA</name>
<accession>A0A5J4UMV6</accession>
<dbReference type="AlphaFoldDB" id="A0A5J4UMV6"/>
<dbReference type="InterPro" id="IPR011989">
    <property type="entry name" value="ARM-like"/>
</dbReference>
<organism evidence="2 3">
    <name type="scientific">Streblomastix strix</name>
    <dbReference type="NCBI Taxonomy" id="222440"/>
    <lineage>
        <taxon>Eukaryota</taxon>
        <taxon>Metamonada</taxon>
        <taxon>Preaxostyla</taxon>
        <taxon>Oxymonadida</taxon>
        <taxon>Streblomastigidae</taxon>
        <taxon>Streblomastix</taxon>
    </lineage>
</organism>
<dbReference type="InterPro" id="IPR016024">
    <property type="entry name" value="ARM-type_fold"/>
</dbReference>
<dbReference type="Gene3D" id="1.25.10.10">
    <property type="entry name" value="Leucine-rich Repeat Variant"/>
    <property type="match status" value="1"/>
</dbReference>
<comment type="caution">
    <text evidence="2">The sequence shown here is derived from an EMBL/GenBank/DDBJ whole genome shotgun (WGS) entry which is preliminary data.</text>
</comment>
<evidence type="ECO:0000313" key="3">
    <source>
        <dbReference type="Proteomes" id="UP000324800"/>
    </source>
</evidence>
<feature type="compositionally biased region" description="Acidic residues" evidence="1">
    <location>
        <begin position="139"/>
        <end position="171"/>
    </location>
</feature>
<protein>
    <recommendedName>
        <fullName evidence="4">Condensin complex subunit 1 C-terminal domain-containing protein</fullName>
    </recommendedName>
</protein>
<evidence type="ECO:0008006" key="4">
    <source>
        <dbReference type="Google" id="ProtNLM"/>
    </source>
</evidence>
<evidence type="ECO:0000256" key="1">
    <source>
        <dbReference type="SAM" id="MobiDB-lite"/>
    </source>
</evidence>
<proteinExistence type="predicted"/>
<reference evidence="2 3" key="1">
    <citation type="submission" date="2019-03" db="EMBL/GenBank/DDBJ databases">
        <title>Single cell metagenomics reveals metabolic interactions within the superorganism composed of flagellate Streblomastix strix and complex community of Bacteroidetes bacteria on its surface.</title>
        <authorList>
            <person name="Treitli S.C."/>
            <person name="Kolisko M."/>
            <person name="Husnik F."/>
            <person name="Keeling P."/>
            <person name="Hampl V."/>
        </authorList>
    </citation>
    <scope>NUCLEOTIDE SEQUENCE [LARGE SCALE GENOMIC DNA]</scope>
    <source>
        <strain evidence="2">ST1C</strain>
    </source>
</reference>
<evidence type="ECO:0000313" key="2">
    <source>
        <dbReference type="EMBL" id="KAA6371623.1"/>
    </source>
</evidence>
<sequence length="181" mass="20972">MLLALDPYPALLRLLDHTDEDIISDTISSIYKLILTGKDTTPQNSKHPHFETMSAACGIEKIFKLFQRTACGIEQIFKLFQRNNQNEDIKDTASLCLGRLFRAKDFPNELMKNQIVNHIKSLKDDANKWTRETANDILEELTCADENQDDDTEEDEDQEEYEEDEDEEDEDEVKKILNLTD</sequence>
<feature type="region of interest" description="Disordered" evidence="1">
    <location>
        <begin position="139"/>
        <end position="181"/>
    </location>
</feature>
<dbReference type="EMBL" id="SNRW01014301">
    <property type="protein sequence ID" value="KAA6371623.1"/>
    <property type="molecule type" value="Genomic_DNA"/>
</dbReference>
<gene>
    <name evidence="2" type="ORF">EZS28_032850</name>
</gene>